<dbReference type="Gene3D" id="1.10.20.10">
    <property type="entry name" value="Histone, subunit A"/>
    <property type="match status" value="1"/>
</dbReference>
<dbReference type="PANTHER" id="PTHR46469">
    <property type="entry name" value="TRANSCRIPTION INITIATION FACTOR TFIID SUBUNIT 8"/>
    <property type="match status" value="1"/>
</dbReference>
<comment type="similarity">
    <text evidence="2">Belongs to the TAF8 family.</text>
</comment>
<dbReference type="PANTHER" id="PTHR46469:SF1">
    <property type="entry name" value="TRANSCRIPTION INITIATION FACTOR TFIID SUBUNIT 8"/>
    <property type="match status" value="1"/>
</dbReference>
<comment type="subcellular location">
    <subcellularLocation>
        <location evidence="1">Nucleus</location>
    </subcellularLocation>
</comment>
<keyword evidence="5" id="KW-0804">Transcription</keyword>
<feature type="region of interest" description="Disordered" evidence="7">
    <location>
        <begin position="1"/>
        <end position="31"/>
    </location>
</feature>
<evidence type="ECO:0000256" key="7">
    <source>
        <dbReference type="SAM" id="MobiDB-lite"/>
    </source>
</evidence>
<dbReference type="InterPro" id="IPR019473">
    <property type="entry name" value="TFIID_su8_C"/>
</dbReference>
<name>A0ABR4MI27_9PEZI</name>
<keyword evidence="6" id="KW-0539">Nucleus</keyword>
<evidence type="ECO:0000256" key="2">
    <source>
        <dbReference type="ARBA" id="ARBA00008767"/>
    </source>
</evidence>
<dbReference type="EMBL" id="JABSNW010000004">
    <property type="protein sequence ID" value="KAL2887940.1"/>
    <property type="molecule type" value="Genomic_DNA"/>
</dbReference>
<dbReference type="Pfam" id="PF07524">
    <property type="entry name" value="Bromo_TP"/>
    <property type="match status" value="1"/>
</dbReference>
<feature type="domain" description="Transcription factor TFIID subunit 8 C-terminal" evidence="9">
    <location>
        <begin position="181"/>
        <end position="229"/>
    </location>
</feature>
<evidence type="ECO:0000256" key="5">
    <source>
        <dbReference type="ARBA" id="ARBA00023163"/>
    </source>
</evidence>
<evidence type="ECO:0000259" key="8">
    <source>
        <dbReference type="Pfam" id="PF07524"/>
    </source>
</evidence>
<evidence type="ECO:0000256" key="1">
    <source>
        <dbReference type="ARBA" id="ARBA00004123"/>
    </source>
</evidence>
<dbReference type="SUPFAM" id="SSF47113">
    <property type="entry name" value="Histone-fold"/>
    <property type="match status" value="1"/>
</dbReference>
<gene>
    <name evidence="10" type="ORF">HOO65_040277</name>
</gene>
<dbReference type="InterPro" id="IPR037818">
    <property type="entry name" value="TAF8"/>
</dbReference>
<evidence type="ECO:0000259" key="9">
    <source>
        <dbReference type="Pfam" id="PF10406"/>
    </source>
</evidence>
<dbReference type="InterPro" id="IPR006565">
    <property type="entry name" value="BTP"/>
</dbReference>
<organism evidence="10 11">
    <name type="scientific">Ceratocystis lukuohia</name>
    <dbReference type="NCBI Taxonomy" id="2019550"/>
    <lineage>
        <taxon>Eukaryota</taxon>
        <taxon>Fungi</taxon>
        <taxon>Dikarya</taxon>
        <taxon>Ascomycota</taxon>
        <taxon>Pezizomycotina</taxon>
        <taxon>Sordariomycetes</taxon>
        <taxon>Hypocreomycetidae</taxon>
        <taxon>Microascales</taxon>
        <taxon>Ceratocystidaceae</taxon>
        <taxon>Ceratocystis</taxon>
    </lineage>
</organism>
<evidence type="ECO:0000313" key="11">
    <source>
        <dbReference type="Proteomes" id="UP001610728"/>
    </source>
</evidence>
<evidence type="ECO:0000256" key="3">
    <source>
        <dbReference type="ARBA" id="ARBA00017307"/>
    </source>
</evidence>
<feature type="region of interest" description="Disordered" evidence="7">
    <location>
        <begin position="147"/>
        <end position="166"/>
    </location>
</feature>
<dbReference type="RefSeq" id="XP_070859120.1">
    <property type="nucleotide sequence ID" value="XM_071002936.1"/>
</dbReference>
<dbReference type="CDD" id="cd08049">
    <property type="entry name" value="TAF8"/>
    <property type="match status" value="1"/>
</dbReference>
<comment type="caution">
    <text evidence="10">The sequence shown here is derived from an EMBL/GenBank/DDBJ whole genome shotgun (WGS) entry which is preliminary data.</text>
</comment>
<evidence type="ECO:0000256" key="4">
    <source>
        <dbReference type="ARBA" id="ARBA00023015"/>
    </source>
</evidence>
<evidence type="ECO:0000313" key="10">
    <source>
        <dbReference type="EMBL" id="KAL2887940.1"/>
    </source>
</evidence>
<evidence type="ECO:0000256" key="6">
    <source>
        <dbReference type="ARBA" id="ARBA00023242"/>
    </source>
</evidence>
<proteinExistence type="inferred from homology"/>
<dbReference type="Pfam" id="PF10406">
    <property type="entry name" value="TAF8_C"/>
    <property type="match status" value="1"/>
</dbReference>
<accession>A0ABR4MI27</accession>
<dbReference type="InterPro" id="IPR009072">
    <property type="entry name" value="Histone-fold"/>
</dbReference>
<dbReference type="GeneID" id="98118053"/>
<dbReference type="Proteomes" id="UP001610728">
    <property type="component" value="Unassembled WGS sequence"/>
</dbReference>
<dbReference type="CDD" id="cd00076">
    <property type="entry name" value="HFD_SF"/>
    <property type="match status" value="1"/>
</dbReference>
<feature type="region of interest" description="Disordered" evidence="7">
    <location>
        <begin position="301"/>
        <end position="324"/>
    </location>
</feature>
<keyword evidence="4" id="KW-0805">Transcription regulation</keyword>
<feature type="domain" description="Bromodomain associated" evidence="8">
    <location>
        <begin position="55"/>
        <end position="121"/>
    </location>
</feature>
<protein>
    <recommendedName>
        <fullName evidence="3">Transcription initiation factor TFIID subunit 8</fullName>
    </recommendedName>
</protein>
<keyword evidence="11" id="KW-1185">Reference proteome</keyword>
<reference evidence="10 11" key="1">
    <citation type="submission" date="2020-05" db="EMBL/GenBank/DDBJ databases">
        <title>Ceratocystis lukuohia genome.</title>
        <authorList>
            <person name="Harrington T.C."/>
            <person name="Kim K."/>
            <person name="Mayers C.G."/>
        </authorList>
    </citation>
    <scope>NUCLEOTIDE SEQUENCE [LARGE SCALE GENOMIC DNA]</scope>
    <source>
        <strain evidence="10 11">C4212</strain>
    </source>
</reference>
<sequence length="324" mass="36207">MSSMDLSMADDSDKPSIHLSPQAKPTTPTIPSAHVVAETPQIRTHKFTPSTASVFANQGLQRSIALALKQVGFNSATPQALDSFAQHAEKYLQTLIEDVHNIALSARRDKPTPNDFQVMLQSRNLPIWLLNPHRKHPIPQKLLEPKKEASDLPSPSNPAVKSLPILHPDLSGETQRKAMEYIPKHFPEFPSIHTFRYTPRIEKTERDSQKIRAAAALAAKQGEDALRGLVRAAKVRKQKEVRSIVQRETHGRERYRLWEAAMQKLLSDKANRPAIGGRSRLSDQEIADASMIVNASIPYLRQERPRTGAGKRALPRPTLEIQGP</sequence>